<evidence type="ECO:0000313" key="3">
    <source>
        <dbReference type="Proteomes" id="UP001596422"/>
    </source>
</evidence>
<reference evidence="3" key="1">
    <citation type="journal article" date="2019" name="Int. J. Syst. Evol. Microbiol.">
        <title>The Global Catalogue of Microorganisms (GCM) 10K type strain sequencing project: providing services to taxonomists for standard genome sequencing and annotation.</title>
        <authorList>
            <consortium name="The Broad Institute Genomics Platform"/>
            <consortium name="The Broad Institute Genome Sequencing Center for Infectious Disease"/>
            <person name="Wu L."/>
            <person name="Ma J."/>
        </authorList>
    </citation>
    <scope>NUCLEOTIDE SEQUENCE [LARGE SCALE GENOMIC DNA]</scope>
    <source>
        <strain evidence="3">NBRC 111756</strain>
    </source>
</reference>
<gene>
    <name evidence="2" type="ORF">ACFQDL_04510</name>
</gene>
<protein>
    <submittedName>
        <fullName evidence="2">Helix-turn-helix domain-containing protein</fullName>
    </submittedName>
</protein>
<dbReference type="SUPFAM" id="SSF46689">
    <property type="entry name" value="Homeodomain-like"/>
    <property type="match status" value="1"/>
</dbReference>
<evidence type="ECO:0000313" key="2">
    <source>
        <dbReference type="EMBL" id="MFC6669442.1"/>
    </source>
</evidence>
<dbReference type="PRINTS" id="PR01590">
    <property type="entry name" value="HTHFIS"/>
</dbReference>
<dbReference type="Gene3D" id="1.10.10.60">
    <property type="entry name" value="Homeodomain-like"/>
    <property type="match status" value="1"/>
</dbReference>
<comment type="caution">
    <text evidence="2">The sequence shown here is derived from an EMBL/GenBank/DDBJ whole genome shotgun (WGS) entry which is preliminary data.</text>
</comment>
<dbReference type="InterPro" id="IPR002197">
    <property type="entry name" value="HTH_Fis"/>
</dbReference>
<proteinExistence type="predicted"/>
<accession>A0ABW1ZW78</accession>
<dbReference type="RefSeq" id="WP_379907999.1">
    <property type="nucleotide sequence ID" value="NZ_JBHSWE010000001.1"/>
</dbReference>
<name>A0ABW1ZW78_9GAMM</name>
<keyword evidence="3" id="KW-1185">Reference proteome</keyword>
<dbReference type="EMBL" id="JBHSWE010000001">
    <property type="protein sequence ID" value="MFC6669442.1"/>
    <property type="molecule type" value="Genomic_DNA"/>
</dbReference>
<organism evidence="2 3">
    <name type="scientific">Marinobacterium aestuariivivens</name>
    <dbReference type="NCBI Taxonomy" id="1698799"/>
    <lineage>
        <taxon>Bacteria</taxon>
        <taxon>Pseudomonadati</taxon>
        <taxon>Pseudomonadota</taxon>
        <taxon>Gammaproteobacteria</taxon>
        <taxon>Oceanospirillales</taxon>
        <taxon>Oceanospirillaceae</taxon>
        <taxon>Marinobacterium</taxon>
    </lineage>
</organism>
<feature type="domain" description="DNA binding HTH" evidence="1">
    <location>
        <begin position="2"/>
        <end position="37"/>
    </location>
</feature>
<dbReference type="InterPro" id="IPR009057">
    <property type="entry name" value="Homeodomain-like_sf"/>
</dbReference>
<evidence type="ECO:0000259" key="1">
    <source>
        <dbReference type="Pfam" id="PF02954"/>
    </source>
</evidence>
<dbReference type="Proteomes" id="UP001596422">
    <property type="component" value="Unassembled WGS sequence"/>
</dbReference>
<sequence length="84" mass="9298">MAERDVIARAIREQNGNLTRVAKQLGIAKSTLYIKLRSTVCDVPEAGAAAHRSMLWCWLRGYYRIFEAVLLPAGRRPAATVASP</sequence>
<dbReference type="Pfam" id="PF02954">
    <property type="entry name" value="HTH_8"/>
    <property type="match status" value="1"/>
</dbReference>